<feature type="region of interest" description="Disordered" evidence="1">
    <location>
        <begin position="499"/>
        <end position="532"/>
    </location>
</feature>
<dbReference type="Pfam" id="PF13585">
    <property type="entry name" value="CHU_C"/>
    <property type="match status" value="1"/>
</dbReference>
<dbReference type="EMBL" id="BMWX01000006">
    <property type="protein sequence ID" value="GGZ36067.1"/>
    <property type="molecule type" value="Genomic_DNA"/>
</dbReference>
<evidence type="ECO:0000313" key="2">
    <source>
        <dbReference type="EMBL" id="GGZ36067.1"/>
    </source>
</evidence>
<feature type="compositionally biased region" description="Gly residues" evidence="1">
    <location>
        <begin position="503"/>
        <end position="528"/>
    </location>
</feature>
<evidence type="ECO:0000313" key="3">
    <source>
        <dbReference type="Proteomes" id="UP000619457"/>
    </source>
</evidence>
<name>A0A918Q8Y2_9BACT</name>
<feature type="region of interest" description="Disordered" evidence="1">
    <location>
        <begin position="940"/>
        <end position="961"/>
    </location>
</feature>
<dbReference type="Proteomes" id="UP000619457">
    <property type="component" value="Unassembled WGS sequence"/>
</dbReference>
<evidence type="ECO:0008006" key="4">
    <source>
        <dbReference type="Google" id="ProtNLM"/>
    </source>
</evidence>
<comment type="caution">
    <text evidence="2">The sequence shown here is derived from an EMBL/GenBank/DDBJ whole genome shotgun (WGS) entry which is preliminary data.</text>
</comment>
<dbReference type="SUPFAM" id="SSF82171">
    <property type="entry name" value="DPP6 N-terminal domain-like"/>
    <property type="match status" value="1"/>
</dbReference>
<reference evidence="2" key="1">
    <citation type="journal article" date="2014" name="Int. J. Syst. Evol. Microbiol.">
        <title>Complete genome sequence of Corynebacterium casei LMG S-19264T (=DSM 44701T), isolated from a smear-ripened cheese.</title>
        <authorList>
            <consortium name="US DOE Joint Genome Institute (JGI-PGF)"/>
            <person name="Walter F."/>
            <person name="Albersmeier A."/>
            <person name="Kalinowski J."/>
            <person name="Ruckert C."/>
        </authorList>
    </citation>
    <scope>NUCLEOTIDE SEQUENCE</scope>
    <source>
        <strain evidence="2">KCTC 12368</strain>
    </source>
</reference>
<sequence length="1850" mass="200215">MLCPFFIFSAQSQGYNNNEWIFGYCGRNAENNYISFGKGSTPNVNTLPGSVVIGQNNNAIAIDPITGEPLFYTNGELVYNYLDDLIQGAPNGINGDFEGTQTVAIAALNYEQNGERTFYTFYISPAGELQYSVIDMNAQGDAPANSPPAGEVTSLNQPISSASGAISVIKTPDSPSYLISYEGGQLVSREITNQEGVFTEMDFLSLPNAPDRMIFNEETSQLILLPEDSSSPITVLDFDTLSGTFSSPREITFSTSIPSVNYGGAEYSPDGNFIYFTRGDELLRVPTDDLEAEPEIIPSPNPSGNVNSQLLDIKVGPDGQLYYIYQEEGNDAFYVGTLENPDNPLLEELEVDADPFEGTDFCGGQFPLFAPNEDIDVTVDFTYEPQDPCMNNALQLTSFLDPANIPIRSYEWELTPPPTDEDGSEIELELNEEHLLLPANATNQESVTVTLTVELADGSSQTVNHTISFTENNLQASFTPSDTTTCKTCLDLNEMLEVSSGEEGQGGSGGGSGGGIGGIPGTGGGSGQDGETAYEYFWSNKKEEGWIGEGPNEVCKPGTYWVLAREEGSTCYVYAETTVKMWDPVANEKVDDQTNNIWYFGENAGLDFNPDPDNPDGPLPRPVEDPGFDWDIPAGTTTISDQTGQVLFYTDGQSVWDLNGNLMEGGEDIGGDNTSTQSVIAIKVPQEQTLYYLFTTQSNSSGTNTVKFSLVDIKGENTTGVGSVVSPDNFLFNPGTEQSAAIESGDTTWVMFHELGNNTFRAYPVTSQGIGQAVPSSVGTNHGYGAGVGSMKFSPDGEQVAVTIYDENGCSTVDIFDFDESTGELKEYATIDLGCSDEVYGLEFSSDSNKIFVSYRDGKGIEEIAIKGLEIDDEEGGSEICPTCFADAESRDQIEACIEASRNLLSGSAGGDLGAIQMGPNGVIYVSVVGAPQVGQINPGSDCNPSSYTSQGPATNGSNNLGLPSYVQNSGSNIPEPELSGPDRLCLDQGLALAEFQGAGEPDIDFYNWAILDIDGGEVFSYSGTGDDFQFLEYEFDSAGIFTVTLNVERCGNPDYYNGQLDVEVVGPPPLTLEDDITLCSGSPITLTAIEGYDPSEGLYDFEWTNAAGDVFGDNNSNSIEVTEESIYTVVVSFRPPADADESFQACSAMTSVFVGPAFEFELTQEAEESCYEENYITFAPDTPISGQWFYQLQGSTEAPVLLGAGYEWEVNPEELPSPGVYDIIFAAEDPILEGCVVEERASLTINPLPEFTIDLITGQSTCENPTGSFAITMLEDANSVSIIENGEEFLNVANGDVLGPFENLPPGNYTVIADRGGCEFVEVVTIANATPPGDFSYEVIASPETCGPDGILPGSIVINMTGLATEADFIITNEDNGDQIAGSITNSTVTVELGKGSYAVEVSEPSGCIFPDTQRYLIIGKSLVNFSAPSQVQACEIFYFAPDPPLGVNYTITFEDGSIYTPQPNGIYTLDQEGIYTIRGEDPSGENCPRIREMEVVLNNQVRYDIEELYDCDTGLRYLAVLDDEFDPSNYNFFWRNVVGVIVGREQSFVPNNPGDFSLDVQPKQGAACPAAWLDFYAPEVPARVPVEIIIESGLCTNTSTGILRASYDAPATANLEPAWYRVTADGQSIRIPEFDGLDEIAINEEGTYRVRLINSVFGQTCSVGTDKATLVDSDAVAPELEDSYTICAVEGITETLQPTGEWRRYQWYLEDELVSSNAAFTPTLPGDYTLIVTDIAGCTFMETFTVIEDCGLKITTPNALIPTDPERNFVVYVNDYVDEISVLIYNRWGELIFHCIQENVPENSPFCTWDGTVGGKKVPIGTYPVVIKFKSRDQNLEQIVKKAIVVIE</sequence>
<dbReference type="Gene3D" id="2.130.10.10">
    <property type="entry name" value="YVTN repeat-like/Quinoprotein amine dehydrogenase"/>
    <property type="match status" value="1"/>
</dbReference>
<dbReference type="SUPFAM" id="SSF50969">
    <property type="entry name" value="YVTN repeat-like/Quinoprotein amine dehydrogenase"/>
    <property type="match status" value="1"/>
</dbReference>
<proteinExistence type="predicted"/>
<gene>
    <name evidence="2" type="ORF">GCM10007049_31720</name>
</gene>
<organism evidence="2 3">
    <name type="scientific">Echinicola pacifica</name>
    <dbReference type="NCBI Taxonomy" id="346377"/>
    <lineage>
        <taxon>Bacteria</taxon>
        <taxon>Pseudomonadati</taxon>
        <taxon>Bacteroidota</taxon>
        <taxon>Cytophagia</taxon>
        <taxon>Cytophagales</taxon>
        <taxon>Cyclobacteriaceae</taxon>
        <taxon>Echinicola</taxon>
    </lineage>
</organism>
<keyword evidence="3" id="KW-1185">Reference proteome</keyword>
<dbReference type="RefSeq" id="WP_018475553.1">
    <property type="nucleotide sequence ID" value="NZ_BMWX01000006.1"/>
</dbReference>
<reference evidence="2" key="2">
    <citation type="submission" date="2020-09" db="EMBL/GenBank/DDBJ databases">
        <authorList>
            <person name="Sun Q."/>
            <person name="Kim S."/>
        </authorList>
    </citation>
    <scope>NUCLEOTIDE SEQUENCE</scope>
    <source>
        <strain evidence="2">KCTC 12368</strain>
    </source>
</reference>
<accession>A0A918Q8Y2</accession>
<dbReference type="InterPro" id="IPR011044">
    <property type="entry name" value="Quino_amine_DH_bsu"/>
</dbReference>
<dbReference type="InterPro" id="IPR015943">
    <property type="entry name" value="WD40/YVTN_repeat-like_dom_sf"/>
</dbReference>
<evidence type="ECO:0000256" key="1">
    <source>
        <dbReference type="SAM" id="MobiDB-lite"/>
    </source>
</evidence>
<protein>
    <recommendedName>
        <fullName evidence="4">C-terminal domain of CHU protein family protein</fullName>
    </recommendedName>
</protein>